<dbReference type="AlphaFoldDB" id="A0A4R5PLH2"/>
<dbReference type="Gene3D" id="1.50.10.100">
    <property type="entry name" value="Chondroitin AC/alginate lyase"/>
    <property type="match status" value="1"/>
</dbReference>
<evidence type="ECO:0000313" key="3">
    <source>
        <dbReference type="EMBL" id="TDH37794.1"/>
    </source>
</evidence>
<evidence type="ECO:0000259" key="2">
    <source>
        <dbReference type="Pfam" id="PF07940"/>
    </source>
</evidence>
<keyword evidence="4" id="KW-1185">Reference proteome</keyword>
<reference evidence="3 4" key="1">
    <citation type="journal article" date="2013" name="Int. J. Syst. Evol. Microbiol.">
        <title>Hoeflea suaedae sp. nov., an endophytic bacterium isolated from the root of the halophyte Suaeda maritima.</title>
        <authorList>
            <person name="Chung E.J."/>
            <person name="Park J.A."/>
            <person name="Pramanik P."/>
            <person name="Bibi F."/>
            <person name="Jeon C.O."/>
            <person name="Chung Y.R."/>
        </authorList>
    </citation>
    <scope>NUCLEOTIDE SEQUENCE [LARGE SCALE GENOMIC DNA]</scope>
    <source>
        <strain evidence="3 4">YC6898</strain>
    </source>
</reference>
<dbReference type="InterPro" id="IPR012480">
    <property type="entry name" value="Hepar_II_III_C"/>
</dbReference>
<dbReference type="Gene3D" id="2.70.98.70">
    <property type="match status" value="1"/>
</dbReference>
<dbReference type="EMBL" id="SMSI01000001">
    <property type="protein sequence ID" value="TDH37794.1"/>
    <property type="molecule type" value="Genomic_DNA"/>
</dbReference>
<dbReference type="InterPro" id="IPR008929">
    <property type="entry name" value="Chondroitin_lyas"/>
</dbReference>
<comment type="subcellular location">
    <subcellularLocation>
        <location evidence="1">Cell envelope</location>
    </subcellularLocation>
</comment>
<gene>
    <name evidence="3" type="ORF">E2A64_01240</name>
</gene>
<dbReference type="OrthoDB" id="9787373at2"/>
<dbReference type="Proteomes" id="UP000295131">
    <property type="component" value="Unassembled WGS sequence"/>
</dbReference>
<organism evidence="3 4">
    <name type="scientific">Pseudohoeflea suaedae</name>
    <dbReference type="NCBI Taxonomy" id="877384"/>
    <lineage>
        <taxon>Bacteria</taxon>
        <taxon>Pseudomonadati</taxon>
        <taxon>Pseudomonadota</taxon>
        <taxon>Alphaproteobacteria</taxon>
        <taxon>Hyphomicrobiales</taxon>
        <taxon>Rhizobiaceae</taxon>
        <taxon>Pseudohoeflea</taxon>
    </lineage>
</organism>
<proteinExistence type="predicted"/>
<comment type="caution">
    <text evidence="3">The sequence shown here is derived from an EMBL/GenBank/DDBJ whole genome shotgun (WGS) entry which is preliminary data.</text>
</comment>
<name>A0A4R5PLH2_9HYPH</name>
<dbReference type="RefSeq" id="WP_133282631.1">
    <property type="nucleotide sequence ID" value="NZ_SMSI01000001.1"/>
</dbReference>
<protein>
    <submittedName>
        <fullName evidence="3">Heparinase</fullName>
    </submittedName>
</protein>
<evidence type="ECO:0000256" key="1">
    <source>
        <dbReference type="ARBA" id="ARBA00004196"/>
    </source>
</evidence>
<evidence type="ECO:0000313" key="4">
    <source>
        <dbReference type="Proteomes" id="UP000295131"/>
    </source>
</evidence>
<sequence>MTFSLADSRRTTGFYVTEAWQRFSRRLALGRISAVRFAGTVPNRLIVAPIDLRVADPHIATEIYYGRFPFAGTLLDTEGESPFQLDAPTPGFFEELHGFGWLRHMRAANHDLAAANARSLVDDWIAAHGRQLNSQSFRPDILSTRLIAWFSHSPVVLRGADHGFYRRFLKSIALQVRFLRHVAPGIAPGEARFRARIALAMSSLCLPVSGNAIKGAARHLDEEIARQILPDGGHVSRNPQVLLNLLTDLLPLRQTYVNVGSRLPPRMTPGIDRIFAALKFFRHSNGELSLFNGATMASANALFAVLRYDDSSGVPFREAPHSRFQRLAAGPTVVIADTGPPPTGGLSRSAFAGCNSFELSSGGARFIVNAGGPFHVNRLHSDFARMTAAHSTVTLNDSSSLRYSHSAFLGPVVVGGVSKVEIENLDKSDGTIGFAATHDGYASPYDKLHQREIILSPDGRMLTGRDRIFRVGGRAMPRDDRDQAVARFHVHPNVAIHQHDDGTILMTAGDGESWSFNCTEVRPEIEDDVHFADLAGPRACRQIAIAFQPVETAEIRWSFSRVSGRD</sequence>
<dbReference type="GO" id="GO:0016829">
    <property type="term" value="F:lyase activity"/>
    <property type="evidence" value="ECO:0007669"/>
    <property type="project" value="InterPro"/>
</dbReference>
<feature type="domain" description="Heparinase II/III-like C-terminal" evidence="2">
    <location>
        <begin position="315"/>
        <end position="558"/>
    </location>
</feature>
<dbReference type="GO" id="GO:0030313">
    <property type="term" value="C:cell envelope"/>
    <property type="evidence" value="ECO:0007669"/>
    <property type="project" value="UniProtKB-SubCell"/>
</dbReference>
<dbReference type="Pfam" id="PF07940">
    <property type="entry name" value="Hepar_II_III_C"/>
    <property type="match status" value="1"/>
</dbReference>
<accession>A0A4R5PLH2</accession>